<dbReference type="Pfam" id="PF13440">
    <property type="entry name" value="Polysacc_synt_3"/>
    <property type="match status" value="1"/>
</dbReference>
<keyword evidence="3 6" id="KW-0812">Transmembrane</keyword>
<reference evidence="7" key="1">
    <citation type="journal article" date="2015" name="Nature">
        <title>Complex archaea that bridge the gap between prokaryotes and eukaryotes.</title>
        <authorList>
            <person name="Spang A."/>
            <person name="Saw J.H."/>
            <person name="Jorgensen S.L."/>
            <person name="Zaremba-Niedzwiedzka K."/>
            <person name="Martijn J."/>
            <person name="Lind A.E."/>
            <person name="van Eijk R."/>
            <person name="Schleper C."/>
            <person name="Guy L."/>
            <person name="Ettema T.J."/>
        </authorList>
    </citation>
    <scope>NUCLEOTIDE SEQUENCE</scope>
</reference>
<dbReference type="InterPro" id="IPR050833">
    <property type="entry name" value="Poly_Biosynth_Transport"/>
</dbReference>
<evidence type="ECO:0000256" key="5">
    <source>
        <dbReference type="ARBA" id="ARBA00023136"/>
    </source>
</evidence>
<accession>A0A0F9AAL0</accession>
<evidence type="ECO:0008006" key="8">
    <source>
        <dbReference type="Google" id="ProtNLM"/>
    </source>
</evidence>
<feature type="transmembrane region" description="Helical" evidence="6">
    <location>
        <begin position="148"/>
        <end position="169"/>
    </location>
</feature>
<dbReference type="GO" id="GO:0005886">
    <property type="term" value="C:plasma membrane"/>
    <property type="evidence" value="ECO:0007669"/>
    <property type="project" value="UniProtKB-SubCell"/>
</dbReference>
<keyword evidence="4 6" id="KW-1133">Transmembrane helix</keyword>
<organism evidence="7">
    <name type="scientific">marine sediment metagenome</name>
    <dbReference type="NCBI Taxonomy" id="412755"/>
    <lineage>
        <taxon>unclassified sequences</taxon>
        <taxon>metagenomes</taxon>
        <taxon>ecological metagenomes</taxon>
    </lineage>
</organism>
<evidence type="ECO:0000256" key="6">
    <source>
        <dbReference type="SAM" id="Phobius"/>
    </source>
</evidence>
<sequence>MRINFNLIKERASFLRNSYLQTLAATLNNTIDKIIIAPLFGFALLGNYSLGIQFLTLLQIIPLTVSKYIIPQDSSGKENKKLKKITILTAVGLSVLGLTIGPSVITFIFPEFREAGSIIRIVSLSIVPYTVGLMYHSKFLGQEKSRKVLISSVIWIVSQILGIVILGSIYETNGIAGALVLGATASAIYVVIADELDKKKLKKQE</sequence>
<proteinExistence type="predicted"/>
<gene>
    <name evidence="7" type="ORF">LCGC14_2594470</name>
</gene>
<keyword evidence="5 6" id="KW-0472">Membrane</keyword>
<evidence type="ECO:0000256" key="1">
    <source>
        <dbReference type="ARBA" id="ARBA00004651"/>
    </source>
</evidence>
<dbReference type="PANTHER" id="PTHR30250:SF28">
    <property type="entry name" value="POLYSACCHARIDE BIOSYNTHESIS PROTEIN"/>
    <property type="match status" value="1"/>
</dbReference>
<comment type="caution">
    <text evidence="7">The sequence shown here is derived from an EMBL/GenBank/DDBJ whole genome shotgun (WGS) entry which is preliminary data.</text>
</comment>
<evidence type="ECO:0000256" key="2">
    <source>
        <dbReference type="ARBA" id="ARBA00022475"/>
    </source>
</evidence>
<evidence type="ECO:0000256" key="4">
    <source>
        <dbReference type="ARBA" id="ARBA00022989"/>
    </source>
</evidence>
<dbReference type="AlphaFoldDB" id="A0A0F9AAL0"/>
<dbReference type="EMBL" id="LAZR01043642">
    <property type="protein sequence ID" value="KKL06594.1"/>
    <property type="molecule type" value="Genomic_DNA"/>
</dbReference>
<keyword evidence="2" id="KW-1003">Cell membrane</keyword>
<feature type="transmembrane region" description="Helical" evidence="6">
    <location>
        <begin position="115"/>
        <end position="136"/>
    </location>
</feature>
<evidence type="ECO:0000313" key="7">
    <source>
        <dbReference type="EMBL" id="KKL06594.1"/>
    </source>
</evidence>
<name>A0A0F9AAL0_9ZZZZ</name>
<comment type="subcellular location">
    <subcellularLocation>
        <location evidence="1">Cell membrane</location>
        <topology evidence="1">Multi-pass membrane protein</topology>
    </subcellularLocation>
</comment>
<protein>
    <recommendedName>
        <fullName evidence="8">Polysaccharide biosynthesis protein C-terminal domain-containing protein</fullName>
    </recommendedName>
</protein>
<evidence type="ECO:0000256" key="3">
    <source>
        <dbReference type="ARBA" id="ARBA00022692"/>
    </source>
</evidence>
<feature type="transmembrane region" description="Helical" evidence="6">
    <location>
        <begin position="175"/>
        <end position="193"/>
    </location>
</feature>
<feature type="transmembrane region" description="Helical" evidence="6">
    <location>
        <begin position="85"/>
        <end position="109"/>
    </location>
</feature>
<dbReference type="PANTHER" id="PTHR30250">
    <property type="entry name" value="PST FAMILY PREDICTED COLANIC ACID TRANSPORTER"/>
    <property type="match status" value="1"/>
</dbReference>